<dbReference type="InterPro" id="IPR005247">
    <property type="entry name" value="YbhB_YbcL/LppC-like"/>
</dbReference>
<keyword evidence="2" id="KW-0449">Lipoprotein</keyword>
<gene>
    <name evidence="2" type="primary">lppC</name>
    <name evidence="2" type="ORF">DSM104329_04538</name>
</gene>
<dbReference type="PANTHER" id="PTHR30289">
    <property type="entry name" value="UNCHARACTERIZED PROTEIN YBCL-RELATED"/>
    <property type="match status" value="1"/>
</dbReference>
<dbReference type="InterPro" id="IPR008914">
    <property type="entry name" value="PEBP"/>
</dbReference>
<evidence type="ECO:0000313" key="3">
    <source>
        <dbReference type="Proteomes" id="UP001162834"/>
    </source>
</evidence>
<proteinExistence type="inferred from homology"/>
<dbReference type="EMBL" id="CP087164">
    <property type="protein sequence ID" value="UGS38115.1"/>
    <property type="molecule type" value="Genomic_DNA"/>
</dbReference>
<evidence type="ECO:0000313" key="2">
    <source>
        <dbReference type="EMBL" id="UGS38115.1"/>
    </source>
</evidence>
<dbReference type="InterPro" id="IPR036610">
    <property type="entry name" value="PEBP-like_sf"/>
</dbReference>
<accession>A0A9E7C227</accession>
<name>A0A9E7C227_9ACTN</name>
<organism evidence="2 3">
    <name type="scientific">Capillimicrobium parvum</name>
    <dbReference type="NCBI Taxonomy" id="2884022"/>
    <lineage>
        <taxon>Bacteria</taxon>
        <taxon>Bacillati</taxon>
        <taxon>Actinomycetota</taxon>
        <taxon>Thermoleophilia</taxon>
        <taxon>Solirubrobacterales</taxon>
        <taxon>Capillimicrobiaceae</taxon>
        <taxon>Capillimicrobium</taxon>
    </lineage>
</organism>
<dbReference type="AlphaFoldDB" id="A0A9E7C227"/>
<protein>
    <submittedName>
        <fullName evidence="2">Lipoprotein LppC</fullName>
    </submittedName>
</protein>
<dbReference type="KEGG" id="sbae:DSM104329_04538"/>
<dbReference type="Proteomes" id="UP001162834">
    <property type="component" value="Chromosome"/>
</dbReference>
<dbReference type="CDD" id="cd00865">
    <property type="entry name" value="PEBP_bact_arch"/>
    <property type="match status" value="1"/>
</dbReference>
<dbReference type="NCBIfam" id="TIGR00481">
    <property type="entry name" value="YbhB/YbcL family Raf kinase inhibitor-like protein"/>
    <property type="match status" value="1"/>
</dbReference>
<dbReference type="SUPFAM" id="SSF49777">
    <property type="entry name" value="PEBP-like"/>
    <property type="match status" value="1"/>
</dbReference>
<dbReference type="Gene3D" id="3.90.280.10">
    <property type="entry name" value="PEBP-like"/>
    <property type="match status" value="1"/>
</dbReference>
<keyword evidence="3" id="KW-1185">Reference proteome</keyword>
<comment type="similarity">
    <text evidence="1">Belongs to the UPF0098 family.</text>
</comment>
<dbReference type="Pfam" id="PF01161">
    <property type="entry name" value="PBP"/>
    <property type="match status" value="1"/>
</dbReference>
<sequence length="176" mass="18033">MAAGIALAAPGCGGSDGTVTGPAPAARDRMQLTSPAFIDGGSIPPRFTCNGSGVSPPLDWRGTPDGARSLALLVEDADASGGTFVHWTVWDLAPKVRGVLSGSVPAGAREGENSAGDKAYAAPCPPKGDAAHHYRFSVYALREPLGLDQGAPAQDVRDAIAQQAIARGRLTGRFER</sequence>
<reference evidence="2" key="1">
    <citation type="journal article" date="2022" name="Int. J. Syst. Evol. Microbiol.">
        <title>Pseudomonas aegrilactucae sp. nov. and Pseudomonas morbosilactucae sp. nov., pathogens causing bacterial rot of lettuce in Japan.</title>
        <authorList>
            <person name="Sawada H."/>
            <person name="Fujikawa T."/>
            <person name="Satou M."/>
        </authorList>
    </citation>
    <scope>NUCLEOTIDE SEQUENCE</scope>
    <source>
        <strain evidence="2">0166_1</strain>
    </source>
</reference>
<evidence type="ECO:0000256" key="1">
    <source>
        <dbReference type="ARBA" id="ARBA00007120"/>
    </source>
</evidence>
<dbReference type="PANTHER" id="PTHR30289:SF1">
    <property type="entry name" value="PEBP (PHOSPHATIDYLETHANOLAMINE-BINDING PROTEIN) FAMILY PROTEIN"/>
    <property type="match status" value="1"/>
</dbReference>